<sequence>MLDNSLHHEVLHSLCIDFEDHLSCSYSYGISFHLLVFCKYCIFSYHTLIWSIQRESNPQPQFGRL</sequence>
<evidence type="ECO:0000313" key="2">
    <source>
        <dbReference type="Proteomes" id="UP000009070"/>
    </source>
</evidence>
<protein>
    <submittedName>
        <fullName evidence="1">Uncharacterized protein</fullName>
    </submittedName>
</protein>
<organismHost>
    <name type="scientific">Salmonella</name>
    <dbReference type="NCBI Taxonomy" id="590"/>
</organismHost>
<dbReference type="Proteomes" id="UP000009070">
    <property type="component" value="Segment"/>
</dbReference>
<keyword evidence="2" id="KW-1185">Reference proteome</keyword>
<evidence type="ECO:0000313" key="1">
    <source>
        <dbReference type="EMBL" id="AAQ14658.1"/>
    </source>
</evidence>
<name>Q6KGK9_BPFO1</name>
<proteinExistence type="predicted"/>
<organism evidence="1 2">
    <name type="scientific">Salmonella phage Felix O1 (isolate Felix O1-VT1)</name>
    <name type="common">Bacteriophage Felix O1</name>
    <dbReference type="NCBI Taxonomy" id="1283336"/>
    <lineage>
        <taxon>Viruses</taxon>
        <taxon>Duplodnaviria</taxon>
        <taxon>Heunggongvirae</taxon>
        <taxon>Uroviricota</taxon>
        <taxon>Caudoviricetes</taxon>
        <taxon>Andersonviridae</taxon>
        <taxon>Ounavirinae</taxon>
        <taxon>Felixounavirus</taxon>
        <taxon>Felixounavirus felixO1</taxon>
    </lineage>
</organism>
<accession>Q6KGK9</accession>
<reference evidence="1 2" key="1">
    <citation type="submission" date="2000-11" db="EMBL/GenBank/DDBJ databases">
        <title>Bacteriophage Felix O1: Genetic Characterization.</title>
        <authorList>
            <person name="Sriranganathan N."/>
            <person name="Whichard J.M."/>
            <person name="Pierson F.W."/>
            <person name="Kapur V."/>
            <person name="Weigt L.A."/>
        </authorList>
    </citation>
    <scope>NUCLEOTIDE SEQUENCE [LARGE SCALE GENOMIC DNA]</scope>
    <source>
        <strain evidence="1">Felix O1-VT1</strain>
    </source>
</reference>
<dbReference type="EMBL" id="AF320576">
    <property type="protein sequence ID" value="AAQ14658.1"/>
    <property type="molecule type" value="Genomic_DNA"/>
</dbReference>